<reference evidence="3" key="2">
    <citation type="journal article" date="2014" name="ISME J.">
        <title>Microbial stratification in low pH oxic and suboxic macroscopic growths along an acid mine drainage.</title>
        <authorList>
            <person name="Mendez-Garcia C."/>
            <person name="Mesa V."/>
            <person name="Sprenger R.R."/>
            <person name="Richter M."/>
            <person name="Diez M.S."/>
            <person name="Solano J."/>
            <person name="Bargiela R."/>
            <person name="Golyshina O.V."/>
            <person name="Manteca A."/>
            <person name="Ramos J.L."/>
            <person name="Gallego J.R."/>
            <person name="Llorente I."/>
            <person name="Martins Dos Santos V.A."/>
            <person name="Jensen O.N."/>
            <person name="Pelaez A.I."/>
            <person name="Sanchez J."/>
            <person name="Ferrer M."/>
        </authorList>
    </citation>
    <scope>NUCLEOTIDE SEQUENCE</scope>
</reference>
<proteinExistence type="predicted"/>
<feature type="domain" description="Transposase IS66 central" evidence="1">
    <location>
        <begin position="1"/>
        <end position="57"/>
    </location>
</feature>
<sequence>SPLTEAMGYAREREAGLRVFLNDPEVPPDTNHLERALRVIPMGKKNWNFCWTEVGAELTGVAQSLITTCRLHDINPYDYLVDVLQRVGQHPARDIGQLTPRCWKAHFADNPLRSDLYRFTQHSHS</sequence>
<dbReference type="EMBL" id="AUZX01009653">
    <property type="protein sequence ID" value="EQD51101.1"/>
    <property type="molecule type" value="Genomic_DNA"/>
</dbReference>
<evidence type="ECO:0000313" key="3">
    <source>
        <dbReference type="EMBL" id="EQD51101.1"/>
    </source>
</evidence>
<dbReference type="Pfam" id="PF03050">
    <property type="entry name" value="DDE_Tnp_IS66"/>
    <property type="match status" value="1"/>
</dbReference>
<dbReference type="InterPro" id="IPR039552">
    <property type="entry name" value="IS66_C"/>
</dbReference>
<protein>
    <submittedName>
        <fullName evidence="3">Transposase IS66</fullName>
    </submittedName>
</protein>
<reference evidence="3" key="1">
    <citation type="submission" date="2013-08" db="EMBL/GenBank/DDBJ databases">
        <authorList>
            <person name="Mendez C."/>
            <person name="Richter M."/>
            <person name="Ferrer M."/>
            <person name="Sanchez J."/>
        </authorList>
    </citation>
    <scope>NUCLEOTIDE SEQUENCE</scope>
</reference>
<evidence type="ECO:0000259" key="1">
    <source>
        <dbReference type="Pfam" id="PF03050"/>
    </source>
</evidence>
<organism evidence="3">
    <name type="scientific">mine drainage metagenome</name>
    <dbReference type="NCBI Taxonomy" id="410659"/>
    <lineage>
        <taxon>unclassified sequences</taxon>
        <taxon>metagenomes</taxon>
        <taxon>ecological metagenomes</taxon>
    </lineage>
</organism>
<gene>
    <name evidence="3" type="ORF">B1A_13199</name>
</gene>
<dbReference type="PANTHER" id="PTHR33678:SF1">
    <property type="entry name" value="BLL1576 PROTEIN"/>
    <property type="match status" value="1"/>
</dbReference>
<dbReference type="Pfam" id="PF13817">
    <property type="entry name" value="DDE_Tnp_IS66_C"/>
    <property type="match status" value="1"/>
</dbReference>
<evidence type="ECO:0000259" key="2">
    <source>
        <dbReference type="Pfam" id="PF13817"/>
    </source>
</evidence>
<dbReference type="PANTHER" id="PTHR33678">
    <property type="entry name" value="BLL1576 PROTEIN"/>
    <property type="match status" value="1"/>
</dbReference>
<dbReference type="InterPro" id="IPR004291">
    <property type="entry name" value="Transposase_IS66_central"/>
</dbReference>
<feature type="domain" description="Transposase IS66 C-terminal" evidence="2">
    <location>
        <begin position="64"/>
        <end position="100"/>
    </location>
</feature>
<accession>T0ZS74</accession>
<name>T0ZS74_9ZZZZ</name>
<feature type="non-terminal residue" evidence="3">
    <location>
        <position position="1"/>
    </location>
</feature>
<dbReference type="AlphaFoldDB" id="T0ZS74"/>
<dbReference type="InterPro" id="IPR052344">
    <property type="entry name" value="Transposase-related"/>
</dbReference>
<comment type="caution">
    <text evidence="3">The sequence shown here is derived from an EMBL/GenBank/DDBJ whole genome shotgun (WGS) entry which is preliminary data.</text>
</comment>